<evidence type="ECO:0000313" key="4">
    <source>
        <dbReference type="Proteomes" id="UP000428260"/>
    </source>
</evidence>
<sequence>MKHLFVVIVIMPFYLQAQIVEQKGYVREISYSKEAKDTPIEGVRVKVETEERSDANGNVNLKITKTDNNTFVFNDIHKIGYRLISPSRDSIYNKRYPLNEAVTVEVILANEALLRKEANTIAEKRYQQLEKELENREETIEQKDKALAELKETDIRYRQIVKERDSLQQKLDIFYTQYTEAWNKIREEAEKLAQIDYKTLDSLSLLNLELKKAGKWQEIVEVNKKSAAEREKELQMLKKVQESVEDAIQAKVQQLGNDYLNTANGFKLGFEIDSALVYFKKRVDLDSTSYSYLFDYASLLQDSKRFYEAQTWYLKTYQYAQTKEKKASTLNNLGLLYNELQDYTNAKSAYMEALEISRELTKKYSKNYNSYVAMTLNNMGNLYSDLQDYTNAKNAYLEALEIKRELAKKHPESYISDVATTINNLGNLYSDLQDYTNAKSAYLEALEIRSELAKKYPESYNSDVAMTLNNLGGLFYYLQDYTNAKSAYMEALEIKRELAKKYPESYISDVATIINNLGSLYRELQDYTNAKSAYMEALEISKELAKKYPESYNSDVANTINNMGSLYRELQDYTNAKSAYMEALEIRRELAKKYPESYNSDVANTINSLGNLYIELQDYANAKKAYMEALEISKELAKKYPESYNSDVATTLNNLGTLYSNLQDYANAKKAYMEALEIRRELAKKYPESYNSDVAMTLNNQGSLYRVLQDYSNAKKAYMEALEIKRELAKKYPKRYVSDVGNTLNNLGNLYSDLQDYTNAKSAYLEALEIRRELAKKYPESYNSDVAMTLNNMGSLYRVLQDYSNTKKAYLEALEIRRELAKKYPESYNSDVANTLNSLGNLYSDLQDYTNAKSAYLEALETYRELVKNQPKNPAYLLEVARININIGKLLIKQNKKAEAIEYYQLAVNILHNLHVITGNNDYKNYADYYTNIIADFNKTNTDHRIAEQLELIKRYKLEEQTDSIAYLRASAYGNLSWYYLFSQEFVKAEEAARKSLAFGKETEWVNTNLAHALLFQGRFEEAKEIYQTFKDKSYRQDKSKTYKDFFLQDLKELEEAGITHPDMEKIRTLLKN</sequence>
<feature type="repeat" description="TPR" evidence="1">
    <location>
        <begin position="603"/>
        <end position="636"/>
    </location>
</feature>
<evidence type="ECO:0000256" key="1">
    <source>
        <dbReference type="PROSITE-ProRule" id="PRU00339"/>
    </source>
</evidence>
<feature type="repeat" description="TPR" evidence="1">
    <location>
        <begin position="373"/>
        <end position="406"/>
    </location>
</feature>
<dbReference type="Proteomes" id="UP000428260">
    <property type="component" value="Chromosome"/>
</dbReference>
<dbReference type="InterPro" id="IPR011990">
    <property type="entry name" value="TPR-like_helical_dom_sf"/>
</dbReference>
<dbReference type="Pfam" id="PF13424">
    <property type="entry name" value="TPR_12"/>
    <property type="match status" value="5"/>
</dbReference>
<dbReference type="PROSITE" id="PS50005">
    <property type="entry name" value="TPR"/>
    <property type="match status" value="11"/>
</dbReference>
<proteinExistence type="predicted"/>
<feature type="repeat" description="TPR" evidence="1">
    <location>
        <begin position="833"/>
        <end position="866"/>
    </location>
</feature>
<reference evidence="3 4" key="1">
    <citation type="submission" date="2019-11" db="EMBL/GenBank/DDBJ databases">
        <authorList>
            <person name="Zheng R.K."/>
            <person name="Sun C.M."/>
        </authorList>
    </citation>
    <scope>NUCLEOTIDE SEQUENCE [LARGE SCALE GENOMIC DNA]</scope>
    <source>
        <strain evidence="3 4">WC007</strain>
    </source>
</reference>
<dbReference type="Pfam" id="PF13181">
    <property type="entry name" value="TPR_8"/>
    <property type="match status" value="3"/>
</dbReference>
<dbReference type="Gene3D" id="1.25.40.10">
    <property type="entry name" value="Tetratricopeptide repeat domain"/>
    <property type="match status" value="9"/>
</dbReference>
<dbReference type="EMBL" id="CP046401">
    <property type="protein sequence ID" value="QGY47284.1"/>
    <property type="molecule type" value="Genomic_DNA"/>
</dbReference>
<dbReference type="RefSeq" id="WP_158871003.1">
    <property type="nucleotide sequence ID" value="NZ_CP046401.1"/>
</dbReference>
<accession>A0A6I6KAR3</accession>
<keyword evidence="1" id="KW-0802">TPR repeat</keyword>
<dbReference type="InterPro" id="IPR019734">
    <property type="entry name" value="TPR_rpt"/>
</dbReference>
<dbReference type="PANTHER" id="PTHR19959">
    <property type="entry name" value="KINESIN LIGHT CHAIN"/>
    <property type="match status" value="1"/>
</dbReference>
<dbReference type="Pfam" id="PF13374">
    <property type="entry name" value="TPR_10"/>
    <property type="match status" value="2"/>
</dbReference>
<feature type="repeat" description="TPR" evidence="1">
    <location>
        <begin position="557"/>
        <end position="590"/>
    </location>
</feature>
<dbReference type="AlphaFoldDB" id="A0A6I6KAR3"/>
<feature type="repeat" description="TPR" evidence="1">
    <location>
        <begin position="511"/>
        <end position="544"/>
    </location>
</feature>
<dbReference type="SUPFAM" id="SSF48452">
    <property type="entry name" value="TPR-like"/>
    <property type="match status" value="5"/>
</dbReference>
<feature type="coiled-coil region" evidence="2">
    <location>
        <begin position="119"/>
        <end position="170"/>
    </location>
</feature>
<dbReference type="KEGG" id="mcos:GM418_27550"/>
<dbReference type="SMART" id="SM00028">
    <property type="entry name" value="TPR"/>
    <property type="match status" value="16"/>
</dbReference>
<feature type="repeat" description="TPR" evidence="1">
    <location>
        <begin position="741"/>
        <end position="774"/>
    </location>
</feature>
<feature type="repeat" description="TPR" evidence="1">
    <location>
        <begin position="649"/>
        <end position="682"/>
    </location>
</feature>
<feature type="repeat" description="TPR" evidence="1">
    <location>
        <begin position="419"/>
        <end position="452"/>
    </location>
</feature>
<protein>
    <submittedName>
        <fullName evidence="3">Tetratricopeptide repeat protein</fullName>
    </submittedName>
</protein>
<evidence type="ECO:0000313" key="3">
    <source>
        <dbReference type="EMBL" id="QGY47284.1"/>
    </source>
</evidence>
<feature type="repeat" description="TPR" evidence="1">
    <location>
        <begin position="465"/>
        <end position="498"/>
    </location>
</feature>
<keyword evidence="2" id="KW-0175">Coiled coil</keyword>
<organism evidence="3 4">
    <name type="scientific">Maribellus comscasis</name>
    <dbReference type="NCBI Taxonomy" id="2681766"/>
    <lineage>
        <taxon>Bacteria</taxon>
        <taxon>Pseudomonadati</taxon>
        <taxon>Bacteroidota</taxon>
        <taxon>Bacteroidia</taxon>
        <taxon>Marinilabiliales</taxon>
        <taxon>Prolixibacteraceae</taxon>
        <taxon>Maribellus</taxon>
    </lineage>
</organism>
<keyword evidence="4" id="KW-1185">Reference proteome</keyword>
<dbReference type="PANTHER" id="PTHR19959:SF119">
    <property type="entry name" value="FUNGAL LIPASE-LIKE DOMAIN-CONTAINING PROTEIN"/>
    <property type="match status" value="1"/>
</dbReference>
<name>A0A6I6KAR3_9BACT</name>
<feature type="repeat" description="TPR" evidence="1">
    <location>
        <begin position="695"/>
        <end position="728"/>
    </location>
</feature>
<gene>
    <name evidence="3" type="ORF">GM418_27550</name>
</gene>
<feature type="repeat" description="TPR" evidence="1">
    <location>
        <begin position="327"/>
        <end position="360"/>
    </location>
</feature>
<evidence type="ECO:0000256" key="2">
    <source>
        <dbReference type="SAM" id="Coils"/>
    </source>
</evidence>